<comment type="caution">
    <text evidence="1">The sequence shown here is derived from an EMBL/GenBank/DDBJ whole genome shotgun (WGS) entry which is preliminary data.</text>
</comment>
<reference evidence="1" key="1">
    <citation type="submission" date="2023-01" db="EMBL/GenBank/DDBJ databases">
        <title>Human gut microbiome strain richness.</title>
        <authorList>
            <person name="Chen-Liaw A."/>
        </authorList>
    </citation>
    <scope>NUCLEOTIDE SEQUENCE</scope>
    <source>
        <strain evidence="1">1001275st1_F4_1001275B_160808</strain>
    </source>
</reference>
<name>A0AAW6EBY9_9FIRM</name>
<dbReference type="RefSeq" id="WP_195388266.1">
    <property type="nucleotide sequence ID" value="NZ_JADNGL010000006.1"/>
</dbReference>
<accession>A0AAW6EBY9</accession>
<dbReference type="AlphaFoldDB" id="A0AAW6EBY9"/>
<sequence>MEKIDVIKFIKAQIDTEMTKLKDAKDDDMYAQGKILAYTDVTRMLLEACLADYVEGTDNKE</sequence>
<evidence type="ECO:0000313" key="1">
    <source>
        <dbReference type="EMBL" id="MDB8744424.1"/>
    </source>
</evidence>
<dbReference type="Proteomes" id="UP001211015">
    <property type="component" value="Unassembled WGS sequence"/>
</dbReference>
<evidence type="ECO:0008006" key="3">
    <source>
        <dbReference type="Google" id="ProtNLM"/>
    </source>
</evidence>
<organism evidence="1 2">
    <name type="scientific">Ruminococcus bicirculans</name>
    <name type="common">ex Wegman et al. 2014</name>
    <dbReference type="NCBI Taxonomy" id="1160721"/>
    <lineage>
        <taxon>Bacteria</taxon>
        <taxon>Bacillati</taxon>
        <taxon>Bacillota</taxon>
        <taxon>Clostridia</taxon>
        <taxon>Eubacteriales</taxon>
        <taxon>Oscillospiraceae</taxon>
        <taxon>Ruminococcus</taxon>
    </lineage>
</organism>
<proteinExistence type="predicted"/>
<gene>
    <name evidence="1" type="ORF">PNU62_05270</name>
</gene>
<protein>
    <recommendedName>
        <fullName evidence="3">Phage protein</fullName>
    </recommendedName>
</protein>
<dbReference type="EMBL" id="JAQMLV010000005">
    <property type="protein sequence ID" value="MDB8744424.1"/>
    <property type="molecule type" value="Genomic_DNA"/>
</dbReference>
<evidence type="ECO:0000313" key="2">
    <source>
        <dbReference type="Proteomes" id="UP001211015"/>
    </source>
</evidence>